<proteinExistence type="predicted"/>
<dbReference type="Proteomes" id="UP000238479">
    <property type="component" value="Chromosome 4"/>
</dbReference>
<dbReference type="Gramene" id="PRQ41077">
    <property type="protein sequence ID" value="PRQ41077"/>
    <property type="gene ID" value="RchiOBHm_Chr4g0443051"/>
</dbReference>
<feature type="compositionally biased region" description="Polar residues" evidence="1">
    <location>
        <begin position="64"/>
        <end position="73"/>
    </location>
</feature>
<organism evidence="3 4">
    <name type="scientific">Rosa chinensis</name>
    <name type="common">China rose</name>
    <dbReference type="NCBI Taxonomy" id="74649"/>
    <lineage>
        <taxon>Eukaryota</taxon>
        <taxon>Viridiplantae</taxon>
        <taxon>Streptophyta</taxon>
        <taxon>Embryophyta</taxon>
        <taxon>Tracheophyta</taxon>
        <taxon>Spermatophyta</taxon>
        <taxon>Magnoliopsida</taxon>
        <taxon>eudicotyledons</taxon>
        <taxon>Gunneridae</taxon>
        <taxon>Pentapetalae</taxon>
        <taxon>rosids</taxon>
        <taxon>fabids</taxon>
        <taxon>Rosales</taxon>
        <taxon>Rosaceae</taxon>
        <taxon>Rosoideae</taxon>
        <taxon>Rosoideae incertae sedis</taxon>
        <taxon>Rosa</taxon>
    </lineage>
</organism>
<reference evidence="3 4" key="1">
    <citation type="journal article" date="2018" name="Nat. Genet.">
        <title>The Rosa genome provides new insights in the design of modern roses.</title>
        <authorList>
            <person name="Bendahmane M."/>
        </authorList>
    </citation>
    <scope>NUCLEOTIDE SEQUENCE [LARGE SCALE GENOMIC DNA]</scope>
    <source>
        <strain evidence="4">cv. Old Blush</strain>
    </source>
</reference>
<evidence type="ECO:0000313" key="4">
    <source>
        <dbReference type="Proteomes" id="UP000238479"/>
    </source>
</evidence>
<keyword evidence="4" id="KW-1185">Reference proteome</keyword>
<comment type="caution">
    <text evidence="3">The sequence shown here is derived from an EMBL/GenBank/DDBJ whole genome shotgun (WGS) entry which is preliminary data.</text>
</comment>
<feature type="region of interest" description="Disordered" evidence="1">
    <location>
        <begin position="1"/>
        <end position="92"/>
    </location>
</feature>
<protein>
    <submittedName>
        <fullName evidence="3">Uncharacterized protein</fullName>
    </submittedName>
</protein>
<feature type="transmembrane region" description="Helical" evidence="2">
    <location>
        <begin position="427"/>
        <end position="446"/>
    </location>
</feature>
<feature type="region of interest" description="Disordered" evidence="1">
    <location>
        <begin position="263"/>
        <end position="305"/>
    </location>
</feature>
<keyword evidence="2" id="KW-0812">Transmembrane</keyword>
<evidence type="ECO:0000313" key="3">
    <source>
        <dbReference type="EMBL" id="PRQ41077.1"/>
    </source>
</evidence>
<feature type="compositionally biased region" description="Basic and acidic residues" evidence="1">
    <location>
        <begin position="356"/>
        <end position="408"/>
    </location>
</feature>
<keyword evidence="2" id="KW-0472">Membrane</keyword>
<accession>A0A2P6R3Q8</accession>
<keyword evidence="2" id="KW-1133">Transmembrane helix</keyword>
<feature type="compositionally biased region" description="Basic residues" evidence="1">
    <location>
        <begin position="409"/>
        <end position="422"/>
    </location>
</feature>
<dbReference type="EMBL" id="PDCK01000042">
    <property type="protein sequence ID" value="PRQ41077.1"/>
    <property type="molecule type" value="Genomic_DNA"/>
</dbReference>
<evidence type="ECO:0000256" key="1">
    <source>
        <dbReference type="SAM" id="MobiDB-lite"/>
    </source>
</evidence>
<evidence type="ECO:0000256" key="2">
    <source>
        <dbReference type="SAM" id="Phobius"/>
    </source>
</evidence>
<name>A0A2P6R3Q8_ROSCH</name>
<sequence>MAVTTDQDPKTEPADILAAEQKKEEKNKARKAKKADAEQKKKKAEEAQLKDHHNRQLLARAKMVSTSSSVNASRKSEVKGRQPSLQSHQAPKSLVEAAVTPFPIAMMASTQILTMVPFAERVPIPVLKMASVRKGNNNADAEIVPATAIVTATLPVVEEINNIINTVPETNQFADVMNIKEELAVVSEAKSNDDEISEARGNEVIREEEQEELNAETIVVPGSTTTTNVITSVPVQEGNNISNVPEANQFADLMNTKEGLVVSEDQAKNSNDVAEDKLEVRRKKLPEANQNASNAEATKKTENKVQRQKAEAIRIEGYNMFSLLLEESENEQEQDIEAKRVEEAATTTEENPCGSESEKEPEIEAKRVEESAITTEEKPHESWFEAESSREEQNMEAKRVEEDAAAKKKTEKRKRKRKRKAEKRNESFPSIGVLSLALVCLLIYSFL</sequence>
<feature type="compositionally biased region" description="Basic and acidic residues" evidence="1">
    <location>
        <begin position="34"/>
        <end position="51"/>
    </location>
</feature>
<dbReference type="AlphaFoldDB" id="A0A2P6R3Q8"/>
<feature type="region of interest" description="Disordered" evidence="1">
    <location>
        <begin position="343"/>
        <end position="426"/>
    </location>
</feature>
<gene>
    <name evidence="3" type="ORF">RchiOBHm_Chr4g0443051</name>
</gene>